<evidence type="ECO:0000313" key="1">
    <source>
        <dbReference type="EMBL" id="KAJ8028371.1"/>
    </source>
</evidence>
<name>A0A9Q1BKT1_HOLLE</name>
<sequence>MAASTNPSAISVTLSQIHRQIEQMVATRRPSCPTWKCNCKIVYNCGSNTGFPEDGDADTGCLKDLASYSYPMNIAGKRWRRNLWNSQQYCQRECERRLHAFLCLDDDGDFTPYSYGSICAQLILGAIIPVTGGTSVPCCETYLEWGPKWCEDSWYRPLENLHCYIRDLSGLPSGSFAFGSETCSSVDDTPQFNWCTNDPTCTFVPVI</sequence>
<keyword evidence="2" id="KW-1185">Reference proteome</keyword>
<gene>
    <name evidence="1" type="ORF">HOLleu_30579</name>
</gene>
<dbReference type="AlphaFoldDB" id="A0A9Q1BKT1"/>
<evidence type="ECO:0000313" key="2">
    <source>
        <dbReference type="Proteomes" id="UP001152320"/>
    </source>
</evidence>
<proteinExistence type="predicted"/>
<reference evidence="1" key="1">
    <citation type="submission" date="2021-10" db="EMBL/GenBank/DDBJ databases">
        <title>Tropical sea cucumber genome reveals ecological adaptation and Cuvierian tubules defense mechanism.</title>
        <authorList>
            <person name="Chen T."/>
        </authorList>
    </citation>
    <scope>NUCLEOTIDE SEQUENCE</scope>
    <source>
        <strain evidence="1">Nanhai2018</strain>
        <tissue evidence="1">Muscle</tissue>
    </source>
</reference>
<dbReference type="Proteomes" id="UP001152320">
    <property type="component" value="Chromosome 15"/>
</dbReference>
<dbReference type="EMBL" id="JAIZAY010000015">
    <property type="protein sequence ID" value="KAJ8028371.1"/>
    <property type="molecule type" value="Genomic_DNA"/>
</dbReference>
<organism evidence="1 2">
    <name type="scientific">Holothuria leucospilota</name>
    <name type="common">Black long sea cucumber</name>
    <name type="synonym">Mertensiothuria leucospilota</name>
    <dbReference type="NCBI Taxonomy" id="206669"/>
    <lineage>
        <taxon>Eukaryota</taxon>
        <taxon>Metazoa</taxon>
        <taxon>Echinodermata</taxon>
        <taxon>Eleutherozoa</taxon>
        <taxon>Echinozoa</taxon>
        <taxon>Holothuroidea</taxon>
        <taxon>Aspidochirotacea</taxon>
        <taxon>Aspidochirotida</taxon>
        <taxon>Holothuriidae</taxon>
        <taxon>Holothuria</taxon>
    </lineage>
</organism>
<protein>
    <submittedName>
        <fullName evidence="1">Uncharacterized protein</fullName>
    </submittedName>
</protein>
<accession>A0A9Q1BKT1</accession>
<comment type="caution">
    <text evidence="1">The sequence shown here is derived from an EMBL/GenBank/DDBJ whole genome shotgun (WGS) entry which is preliminary data.</text>
</comment>